<proteinExistence type="predicted"/>
<evidence type="ECO:0000313" key="1">
    <source>
        <dbReference type="EMBL" id="MFC3003568.1"/>
    </source>
</evidence>
<keyword evidence="2" id="KW-1185">Reference proteome</keyword>
<accession>A0ABV7C4B9</accession>
<dbReference type="Proteomes" id="UP001595420">
    <property type="component" value="Unassembled WGS sequence"/>
</dbReference>
<dbReference type="EMBL" id="JBHRSB010000012">
    <property type="protein sequence ID" value="MFC3003568.1"/>
    <property type="molecule type" value="Genomic_DNA"/>
</dbReference>
<evidence type="ECO:0000313" key="2">
    <source>
        <dbReference type="Proteomes" id="UP001595420"/>
    </source>
</evidence>
<evidence type="ECO:0008006" key="3">
    <source>
        <dbReference type="Google" id="ProtNLM"/>
    </source>
</evidence>
<dbReference type="RefSeq" id="WP_216840019.1">
    <property type="nucleotide sequence ID" value="NZ_JAFNJS010000012.1"/>
</dbReference>
<name>A0ABV7C4B9_9PROT</name>
<organism evidence="1 2">
    <name type="scientific">Falsiroseomonas tokyonensis</name>
    <dbReference type="NCBI Taxonomy" id="430521"/>
    <lineage>
        <taxon>Bacteria</taxon>
        <taxon>Pseudomonadati</taxon>
        <taxon>Pseudomonadota</taxon>
        <taxon>Alphaproteobacteria</taxon>
        <taxon>Acetobacterales</taxon>
        <taxon>Roseomonadaceae</taxon>
        <taxon>Falsiroseomonas</taxon>
    </lineage>
</organism>
<protein>
    <recommendedName>
        <fullName evidence="3">Secreted protein</fullName>
    </recommendedName>
</protein>
<comment type="caution">
    <text evidence="1">The sequence shown here is derived from an EMBL/GenBank/DDBJ whole genome shotgun (WGS) entry which is preliminary data.</text>
</comment>
<gene>
    <name evidence="1" type="ORF">ACFOD3_26980</name>
</gene>
<sequence length="79" mass="8777">MAHCWFAVMQNTTGCNSTTRRWMVAYIAMRFAASSSTAASATMRSIFASRRWWMPQNWPAAEDAYCEATVSGEVVTGVT</sequence>
<reference evidence="2" key="1">
    <citation type="journal article" date="2019" name="Int. J. Syst. Evol. Microbiol.">
        <title>The Global Catalogue of Microorganisms (GCM) 10K type strain sequencing project: providing services to taxonomists for standard genome sequencing and annotation.</title>
        <authorList>
            <consortium name="The Broad Institute Genomics Platform"/>
            <consortium name="The Broad Institute Genome Sequencing Center for Infectious Disease"/>
            <person name="Wu L."/>
            <person name="Ma J."/>
        </authorList>
    </citation>
    <scope>NUCLEOTIDE SEQUENCE [LARGE SCALE GENOMIC DNA]</scope>
    <source>
        <strain evidence="2">CGMCC 1.16855</strain>
    </source>
</reference>